<dbReference type="EMBL" id="FXAZ01000001">
    <property type="protein sequence ID" value="SMG14045.1"/>
    <property type="molecule type" value="Genomic_DNA"/>
</dbReference>
<sequence length="250" mass="27759">MIDMKPSSMNQPVIALREVSKTYEKHTVIHPTSFSVQKGDMFGMLGPSGSGKTTTIKLMIGMEQPDTGEVITLGTKLPNLQVFQRIGYMAQSDALYHELSAYENIDFFASLYGLKGAYKKERIQAVLELVNLLPHAKKPIHQFSGGMKRRLSLAIALLHEPEVLVLDEPTVGIDPVLRQSIWKTLNELKMNGTTIVVTTHVMDEAEQCERIALLRDGRLIAVGSPDELKDQHQAKSLEEVFIQFSGGARA</sequence>
<dbReference type="PANTHER" id="PTHR43038">
    <property type="entry name" value="ATP-BINDING CASSETTE, SUB-FAMILY H, MEMBER 1"/>
    <property type="match status" value="1"/>
</dbReference>
<protein>
    <submittedName>
        <fullName evidence="4">ABC-2 type transport system ATP-binding protein</fullName>
    </submittedName>
</protein>
<gene>
    <name evidence="4" type="ORF">SAMN06295960_0456</name>
</gene>
<dbReference type="InterPro" id="IPR003439">
    <property type="entry name" value="ABC_transporter-like_ATP-bd"/>
</dbReference>
<dbReference type="PROSITE" id="PS50893">
    <property type="entry name" value="ABC_TRANSPORTER_2"/>
    <property type="match status" value="1"/>
</dbReference>
<dbReference type="Pfam" id="PF00005">
    <property type="entry name" value="ABC_tran"/>
    <property type="match status" value="1"/>
</dbReference>
<dbReference type="InterPro" id="IPR003593">
    <property type="entry name" value="AAA+_ATPase"/>
</dbReference>
<dbReference type="SUPFAM" id="SSF52540">
    <property type="entry name" value="P-loop containing nucleoside triphosphate hydrolases"/>
    <property type="match status" value="1"/>
</dbReference>
<keyword evidence="1" id="KW-0547">Nucleotide-binding</keyword>
<dbReference type="InterPro" id="IPR027417">
    <property type="entry name" value="P-loop_NTPase"/>
</dbReference>
<dbReference type="GO" id="GO:0016887">
    <property type="term" value="F:ATP hydrolysis activity"/>
    <property type="evidence" value="ECO:0007669"/>
    <property type="project" value="InterPro"/>
</dbReference>
<dbReference type="PROSITE" id="PS00211">
    <property type="entry name" value="ABC_TRANSPORTER_1"/>
    <property type="match status" value="1"/>
</dbReference>
<dbReference type="Proteomes" id="UP000193834">
    <property type="component" value="Unassembled WGS sequence"/>
</dbReference>
<evidence type="ECO:0000313" key="5">
    <source>
        <dbReference type="Proteomes" id="UP000193834"/>
    </source>
</evidence>
<dbReference type="PANTHER" id="PTHR43038:SF3">
    <property type="entry name" value="ABC TRANSPORTER G FAMILY MEMBER 20 ISOFORM X1"/>
    <property type="match status" value="1"/>
</dbReference>
<reference evidence="4 5" key="1">
    <citation type="submission" date="2017-04" db="EMBL/GenBank/DDBJ databases">
        <authorList>
            <person name="Afonso C.L."/>
            <person name="Miller P.J."/>
            <person name="Scott M.A."/>
            <person name="Spackman E."/>
            <person name="Goraichik I."/>
            <person name="Dimitrov K.M."/>
            <person name="Suarez D.L."/>
            <person name="Swayne D.E."/>
        </authorList>
    </citation>
    <scope>NUCLEOTIDE SEQUENCE [LARGE SCALE GENOMIC DNA]</scope>
    <source>
        <strain evidence="4 5">11</strain>
    </source>
</reference>
<dbReference type="InterPro" id="IPR017871">
    <property type="entry name" value="ABC_transporter-like_CS"/>
</dbReference>
<feature type="domain" description="ABC transporter" evidence="3">
    <location>
        <begin position="14"/>
        <end position="241"/>
    </location>
</feature>
<dbReference type="AlphaFoldDB" id="A0A1X7II84"/>
<keyword evidence="5" id="KW-1185">Reference proteome</keyword>
<evidence type="ECO:0000313" key="4">
    <source>
        <dbReference type="EMBL" id="SMG14045.1"/>
    </source>
</evidence>
<evidence type="ECO:0000256" key="2">
    <source>
        <dbReference type="ARBA" id="ARBA00022840"/>
    </source>
</evidence>
<dbReference type="SMART" id="SM00382">
    <property type="entry name" value="AAA"/>
    <property type="match status" value="1"/>
</dbReference>
<accession>A0A1X7II84</accession>
<dbReference type="Gene3D" id="3.40.50.300">
    <property type="entry name" value="P-loop containing nucleotide triphosphate hydrolases"/>
    <property type="match status" value="1"/>
</dbReference>
<keyword evidence="2 4" id="KW-0067">ATP-binding</keyword>
<dbReference type="GO" id="GO:0005524">
    <property type="term" value="F:ATP binding"/>
    <property type="evidence" value="ECO:0007669"/>
    <property type="project" value="UniProtKB-KW"/>
</dbReference>
<evidence type="ECO:0000259" key="3">
    <source>
        <dbReference type="PROSITE" id="PS50893"/>
    </source>
</evidence>
<dbReference type="STRING" id="1852522.SAMN06295960_0456"/>
<dbReference type="CDD" id="cd03263">
    <property type="entry name" value="ABC_subfamily_A"/>
    <property type="match status" value="1"/>
</dbReference>
<organism evidence="4 5">
    <name type="scientific">Paenibacillus aquistagni</name>
    <dbReference type="NCBI Taxonomy" id="1852522"/>
    <lineage>
        <taxon>Bacteria</taxon>
        <taxon>Bacillati</taxon>
        <taxon>Bacillota</taxon>
        <taxon>Bacilli</taxon>
        <taxon>Bacillales</taxon>
        <taxon>Paenibacillaceae</taxon>
        <taxon>Paenibacillus</taxon>
    </lineage>
</organism>
<name>A0A1X7II84_9BACL</name>
<proteinExistence type="predicted"/>
<evidence type="ECO:0000256" key="1">
    <source>
        <dbReference type="ARBA" id="ARBA00022741"/>
    </source>
</evidence>